<evidence type="ECO:0000259" key="2">
    <source>
        <dbReference type="Pfam" id="PF17159"/>
    </source>
</evidence>
<sequence>MKLTKSSSIRFILILVIFIIGISLTIGYSYLLFHTFAEFFSIIIAGVIFVITWNSRDKIDNGFLIFIGIAFFFIGSIEGVAPMINIMQDHK</sequence>
<dbReference type="EnsemblBacteria" id="ABD42341">
    <property type="protein sequence ID" value="ABD42341"/>
    <property type="gene ID" value="Mhun_2644"/>
</dbReference>
<name>Q2FST9_METHJ</name>
<dbReference type="Proteomes" id="UP000001941">
    <property type="component" value="Chromosome"/>
</dbReference>
<dbReference type="HOGENOM" id="CLU_2420048_0_0_2"/>
<dbReference type="InParanoid" id="Q2FST9"/>
<feature type="transmembrane region" description="Helical" evidence="1">
    <location>
        <begin position="12"/>
        <end position="33"/>
    </location>
</feature>
<reference evidence="4" key="1">
    <citation type="journal article" date="2016" name="Stand. Genomic Sci.">
        <title>Complete genome sequence of Methanospirillum hungatei type strain JF1.</title>
        <authorList>
            <person name="Gunsalus R.P."/>
            <person name="Cook L.E."/>
            <person name="Crable B."/>
            <person name="Rohlin L."/>
            <person name="McDonald E."/>
            <person name="Mouttaki H."/>
            <person name="Sieber J.R."/>
            <person name="Poweleit N."/>
            <person name="Zhou H."/>
            <person name="Lapidus A.L."/>
            <person name="Daligault H.E."/>
            <person name="Land M."/>
            <person name="Gilna P."/>
            <person name="Ivanova N."/>
            <person name="Kyrpides N."/>
            <person name="Culley D.E."/>
            <person name="McInerney M.J."/>
        </authorList>
    </citation>
    <scope>NUCLEOTIDE SEQUENCE [LARGE SCALE GENOMIC DNA]</scope>
    <source>
        <strain evidence="4">ATCC 27890 / DSM 864 / NBRC 100397 / JF-1</strain>
    </source>
</reference>
<dbReference type="EMBL" id="CP000254">
    <property type="protein sequence ID" value="ABD42341.1"/>
    <property type="molecule type" value="Genomic_DNA"/>
</dbReference>
<dbReference type="RefSeq" id="WP_011449597.1">
    <property type="nucleotide sequence ID" value="NC_007796.1"/>
</dbReference>
<evidence type="ECO:0000313" key="3">
    <source>
        <dbReference type="EMBL" id="ABD42341.1"/>
    </source>
</evidence>
<dbReference type="AlphaFoldDB" id="Q2FST9"/>
<dbReference type="GeneID" id="3924156"/>
<dbReference type="InterPro" id="IPR033425">
    <property type="entry name" value="MASE3"/>
</dbReference>
<organism evidence="3 4">
    <name type="scientific">Methanospirillum hungatei JF-1 (strain ATCC 27890 / DSM 864 / NBRC 100397 / JF-1)</name>
    <dbReference type="NCBI Taxonomy" id="323259"/>
    <lineage>
        <taxon>Archaea</taxon>
        <taxon>Methanobacteriati</taxon>
        <taxon>Methanobacteriota</taxon>
        <taxon>Stenosarchaea group</taxon>
        <taxon>Methanomicrobia</taxon>
        <taxon>Methanomicrobiales</taxon>
        <taxon>Methanospirillaceae</taxon>
        <taxon>Methanospirillum</taxon>
    </lineage>
</organism>
<proteinExistence type="predicted"/>
<keyword evidence="1" id="KW-0472">Membrane</keyword>
<keyword evidence="4" id="KW-1185">Reference proteome</keyword>
<protein>
    <recommendedName>
        <fullName evidence="2">Membrane-associated sensor domain-containing protein</fullName>
    </recommendedName>
</protein>
<accession>Q2FST9</accession>
<evidence type="ECO:0000256" key="1">
    <source>
        <dbReference type="SAM" id="Phobius"/>
    </source>
</evidence>
<gene>
    <name evidence="3" type="ordered locus">Mhun_2644</name>
</gene>
<keyword evidence="1" id="KW-0812">Transmembrane</keyword>
<keyword evidence="1" id="KW-1133">Transmembrane helix</keyword>
<evidence type="ECO:0000313" key="4">
    <source>
        <dbReference type="Proteomes" id="UP000001941"/>
    </source>
</evidence>
<feature type="transmembrane region" description="Helical" evidence="1">
    <location>
        <begin position="39"/>
        <end position="55"/>
    </location>
</feature>
<dbReference type="STRING" id="323259.Mhun_2644"/>
<dbReference type="eggNOG" id="arCOG02335">
    <property type="taxonomic scope" value="Archaea"/>
</dbReference>
<dbReference type="KEGG" id="mhu:Mhun_2644"/>
<dbReference type="Pfam" id="PF17159">
    <property type="entry name" value="MASE3"/>
    <property type="match status" value="1"/>
</dbReference>
<feature type="transmembrane region" description="Helical" evidence="1">
    <location>
        <begin position="62"/>
        <end position="84"/>
    </location>
</feature>
<feature type="domain" description="Membrane-associated sensor" evidence="2">
    <location>
        <begin position="28"/>
        <end position="78"/>
    </location>
</feature>